<dbReference type="CDD" id="cd05926">
    <property type="entry name" value="FACL_fum10p_like"/>
    <property type="match status" value="1"/>
</dbReference>
<proteinExistence type="inferred from homology"/>
<dbReference type="FunCoup" id="D3BGV3">
    <property type="interactions" value="64"/>
</dbReference>
<dbReference type="Pfam" id="PF13193">
    <property type="entry name" value="AMP-binding_C"/>
    <property type="match status" value="1"/>
</dbReference>
<dbReference type="Gene3D" id="3.30.300.30">
    <property type="match status" value="1"/>
</dbReference>
<feature type="domain" description="AMP-binding enzyme C-terminal" evidence="6">
    <location>
        <begin position="437"/>
        <end position="512"/>
    </location>
</feature>
<dbReference type="STRING" id="670386.D3BGV3"/>
<dbReference type="PROSITE" id="PS00455">
    <property type="entry name" value="AMP_BINDING"/>
    <property type="match status" value="1"/>
</dbReference>
<evidence type="ECO:0000259" key="5">
    <source>
        <dbReference type="Pfam" id="PF00501"/>
    </source>
</evidence>
<dbReference type="Pfam" id="PF00501">
    <property type="entry name" value="AMP-binding"/>
    <property type="match status" value="1"/>
</dbReference>
<dbReference type="InterPro" id="IPR045310">
    <property type="entry name" value="Pcs60-like"/>
</dbReference>
<protein>
    <submittedName>
        <fullName evidence="7">AMP-dependent synthetase and ligase domain-containing protein</fullName>
    </submittedName>
</protein>
<dbReference type="GeneID" id="31363236"/>
<evidence type="ECO:0000259" key="6">
    <source>
        <dbReference type="Pfam" id="PF13193"/>
    </source>
</evidence>
<dbReference type="OMA" id="TFRGYYR"/>
<dbReference type="PANTHER" id="PTHR43201:SF5">
    <property type="entry name" value="MEDIUM-CHAIN ACYL-COA LIGASE ACSF2, MITOCHONDRIAL"/>
    <property type="match status" value="1"/>
</dbReference>
<comment type="similarity">
    <text evidence="1">Belongs to the ATP-dependent AMP-binding enzyme family.</text>
</comment>
<keyword evidence="3" id="KW-0547">Nucleotide-binding</keyword>
<comment type="caution">
    <text evidence="7">The sequence shown here is derived from an EMBL/GenBank/DDBJ whole genome shotgun (WGS) entry which is preliminary data.</text>
</comment>
<dbReference type="InterPro" id="IPR025110">
    <property type="entry name" value="AMP-bd_C"/>
</dbReference>
<evidence type="ECO:0000256" key="1">
    <source>
        <dbReference type="ARBA" id="ARBA00006432"/>
    </source>
</evidence>
<organism evidence="7 8">
    <name type="scientific">Heterostelium pallidum (strain ATCC 26659 / Pp 5 / PN500)</name>
    <name type="common">Cellular slime mold</name>
    <name type="synonym">Polysphondylium pallidum</name>
    <dbReference type="NCBI Taxonomy" id="670386"/>
    <lineage>
        <taxon>Eukaryota</taxon>
        <taxon>Amoebozoa</taxon>
        <taxon>Evosea</taxon>
        <taxon>Eumycetozoa</taxon>
        <taxon>Dictyostelia</taxon>
        <taxon>Acytosteliales</taxon>
        <taxon>Acytosteliaceae</taxon>
        <taxon>Heterostelium</taxon>
    </lineage>
</organism>
<dbReference type="InParanoid" id="D3BGV3"/>
<evidence type="ECO:0000256" key="2">
    <source>
        <dbReference type="ARBA" id="ARBA00022598"/>
    </source>
</evidence>
<sequence>MSATTTSKTLYQLVNDNKKESNAVVIPTANEQHYATVSYDQLVNNSIQFSQQLAAHSIKKGDVVSIIVGNGYPILVCFLGTTFTRCIAAPLNSAYTCEEFKYYLDDMKAKLVVVQAGLTEALKASEELGLPVWQVNEVFDYDSNHTHFTLTIDGKVIEINNNNVGGLSELPEPDDVALFLHTSGTTSKPKGVPLTHKNITTSNSNIARTFRLSPADRSMVVMPLFHVHGLIGVSLSTLLSGGSLVIPVKFSASTFWQQVKQFKVTWYSAVPTIHSILISMEKQPENSPNKGVFRFIRSCSSSLSPTLLESLENCFGCPIVESYGMTEAAHQMTSNLLPEDGKRKAGSVGRASFVDVGVADDNGDLLEQGKVGEVCVKGENIMKGYNNNPQANIDNFTKHGWFLTGDIGYLDEDGFLILKGRKKEIINRGGEKISPLEVDNALLENSAIAEAVCFGVPDAKYGEEIWAAVVPKPDHNLTEQDIMEFLQKKIVSFKIPKKIFVTNSFPKTSTGKIQRRFISEHFLKIAAAATAEAK</sequence>
<dbReference type="InterPro" id="IPR000873">
    <property type="entry name" value="AMP-dep_synth/lig_dom"/>
</dbReference>
<keyword evidence="2 7" id="KW-0436">Ligase</keyword>
<feature type="domain" description="AMP-dependent synthetase/ligase" evidence="5">
    <location>
        <begin position="26"/>
        <end position="385"/>
    </location>
</feature>
<dbReference type="InterPro" id="IPR020845">
    <property type="entry name" value="AMP-binding_CS"/>
</dbReference>
<dbReference type="SUPFAM" id="SSF56801">
    <property type="entry name" value="Acetyl-CoA synthetase-like"/>
    <property type="match status" value="1"/>
</dbReference>
<dbReference type="EMBL" id="ADBJ01000035">
    <property type="protein sequence ID" value="EFA79337.1"/>
    <property type="molecule type" value="Genomic_DNA"/>
</dbReference>
<reference evidence="7 8" key="1">
    <citation type="journal article" date="2011" name="Genome Res.">
        <title>Phylogeny-wide analysis of social amoeba genomes highlights ancient origins for complex intercellular communication.</title>
        <authorList>
            <person name="Heidel A.J."/>
            <person name="Lawal H.M."/>
            <person name="Felder M."/>
            <person name="Schilde C."/>
            <person name="Helps N.R."/>
            <person name="Tunggal B."/>
            <person name="Rivero F."/>
            <person name="John U."/>
            <person name="Schleicher M."/>
            <person name="Eichinger L."/>
            <person name="Platzer M."/>
            <person name="Noegel A.A."/>
            <person name="Schaap P."/>
            <person name="Gloeckner G."/>
        </authorList>
    </citation>
    <scope>NUCLEOTIDE SEQUENCE [LARGE SCALE GENOMIC DNA]</scope>
    <source>
        <strain evidence="8">ATCC 26659 / Pp 5 / PN500</strain>
    </source>
</reference>
<dbReference type="AlphaFoldDB" id="D3BGV3"/>
<name>D3BGV3_HETP5</name>
<dbReference type="Gene3D" id="3.40.50.12780">
    <property type="entry name" value="N-terminal domain of ligase-like"/>
    <property type="match status" value="1"/>
</dbReference>
<dbReference type="RefSeq" id="XP_020431458.1">
    <property type="nucleotide sequence ID" value="XM_020578589.1"/>
</dbReference>
<evidence type="ECO:0000313" key="7">
    <source>
        <dbReference type="EMBL" id="EFA79337.1"/>
    </source>
</evidence>
<dbReference type="InterPro" id="IPR045851">
    <property type="entry name" value="AMP-bd_C_sf"/>
</dbReference>
<keyword evidence="8" id="KW-1185">Reference proteome</keyword>
<evidence type="ECO:0000256" key="4">
    <source>
        <dbReference type="ARBA" id="ARBA00022840"/>
    </source>
</evidence>
<dbReference type="Proteomes" id="UP000001396">
    <property type="component" value="Unassembled WGS sequence"/>
</dbReference>
<keyword evidence="4" id="KW-0067">ATP-binding</keyword>
<dbReference type="GO" id="GO:0031956">
    <property type="term" value="F:medium-chain fatty acid-CoA ligase activity"/>
    <property type="evidence" value="ECO:0007669"/>
    <property type="project" value="TreeGrafter"/>
</dbReference>
<gene>
    <name evidence="7" type="ORF">PPL_07755</name>
</gene>
<dbReference type="InterPro" id="IPR042099">
    <property type="entry name" value="ANL_N_sf"/>
</dbReference>
<evidence type="ECO:0000313" key="8">
    <source>
        <dbReference type="Proteomes" id="UP000001396"/>
    </source>
</evidence>
<accession>D3BGV3</accession>
<dbReference type="PANTHER" id="PTHR43201">
    <property type="entry name" value="ACYL-COA SYNTHETASE"/>
    <property type="match status" value="1"/>
</dbReference>
<dbReference type="GO" id="GO:0006631">
    <property type="term" value="P:fatty acid metabolic process"/>
    <property type="evidence" value="ECO:0007669"/>
    <property type="project" value="TreeGrafter"/>
</dbReference>
<dbReference type="GO" id="GO:0005524">
    <property type="term" value="F:ATP binding"/>
    <property type="evidence" value="ECO:0007669"/>
    <property type="project" value="UniProtKB-KW"/>
</dbReference>
<evidence type="ECO:0000256" key="3">
    <source>
        <dbReference type="ARBA" id="ARBA00022741"/>
    </source>
</evidence>